<organism evidence="1 2">
    <name type="scientific">Wallemia hederae</name>
    <dbReference type="NCBI Taxonomy" id="1540922"/>
    <lineage>
        <taxon>Eukaryota</taxon>
        <taxon>Fungi</taxon>
        <taxon>Dikarya</taxon>
        <taxon>Basidiomycota</taxon>
        <taxon>Wallemiomycotina</taxon>
        <taxon>Wallemiomycetes</taxon>
        <taxon>Wallemiales</taxon>
        <taxon>Wallemiaceae</taxon>
        <taxon>Wallemia</taxon>
    </lineage>
</organism>
<keyword evidence="2" id="KW-1185">Reference proteome</keyword>
<gene>
    <name evidence="1" type="ORF">E3P99_03264</name>
</gene>
<dbReference type="EMBL" id="SPNW01000059">
    <property type="protein sequence ID" value="TIA87303.1"/>
    <property type="molecule type" value="Genomic_DNA"/>
</dbReference>
<proteinExistence type="predicted"/>
<comment type="caution">
    <text evidence="1">The sequence shown here is derived from an EMBL/GenBank/DDBJ whole genome shotgun (WGS) entry which is preliminary data.</text>
</comment>
<dbReference type="Proteomes" id="UP000310189">
    <property type="component" value="Unassembled WGS sequence"/>
</dbReference>
<name>A0A4V6TMB4_9BASI</name>
<sequence>MFVVVPLQLLNDDFETCLRTISVHHESDELLQYITAVCLRRMLEIDACASLRIFKELLANKNLLLNEIYLPPLTYKKFLDRLIELEISDNLIIRQQLEAIQFTELKTLYEHAITI</sequence>
<dbReference type="AlphaFoldDB" id="A0A4V6TMB4"/>
<evidence type="ECO:0000313" key="1">
    <source>
        <dbReference type="EMBL" id="TIA87303.1"/>
    </source>
</evidence>
<accession>A0A4V6TMB4</accession>
<evidence type="ECO:0000313" key="2">
    <source>
        <dbReference type="Proteomes" id="UP000310189"/>
    </source>
</evidence>
<dbReference type="OrthoDB" id="10453853at2759"/>
<reference evidence="1 2" key="1">
    <citation type="submission" date="2019-03" db="EMBL/GenBank/DDBJ databases">
        <title>Sequencing 23 genomes of Wallemia ichthyophaga.</title>
        <authorList>
            <person name="Gostincar C."/>
        </authorList>
    </citation>
    <scope>NUCLEOTIDE SEQUENCE [LARGE SCALE GENOMIC DNA]</scope>
    <source>
        <strain evidence="1 2">EXF-5753</strain>
    </source>
</reference>
<protein>
    <submittedName>
        <fullName evidence="1">Uncharacterized protein</fullName>
    </submittedName>
</protein>